<keyword evidence="2" id="KW-1185">Reference proteome</keyword>
<organism evidence="1 2">
    <name type="scientific">Paenibacillus rhizolycopersici</name>
    <dbReference type="NCBI Taxonomy" id="2780073"/>
    <lineage>
        <taxon>Bacteria</taxon>
        <taxon>Bacillati</taxon>
        <taxon>Bacillota</taxon>
        <taxon>Bacilli</taxon>
        <taxon>Bacillales</taxon>
        <taxon>Paenibacillaceae</taxon>
        <taxon>Paenibacillus</taxon>
    </lineage>
</organism>
<dbReference type="RefSeq" id="WP_193416414.1">
    <property type="nucleotide sequence ID" value="NZ_JADCNN020000003.1"/>
</dbReference>
<sequence length="55" mass="6106">MRERVRERVRARECVCGSTARECGAGVRVREYGAGVRYRSTARKFYPGCGAPNGP</sequence>
<evidence type="ECO:0000313" key="2">
    <source>
        <dbReference type="Proteomes" id="UP001516620"/>
    </source>
</evidence>
<dbReference type="EMBL" id="JADCNN020000003">
    <property type="protein sequence ID" value="MBM6994960.1"/>
    <property type="molecule type" value="Genomic_DNA"/>
</dbReference>
<reference evidence="1 2" key="1">
    <citation type="submission" date="2021-01" db="EMBL/GenBank/DDBJ databases">
        <title>Paenibacillus sp.nov. isolated from the rhizosphere soil of tomato plant.</title>
        <authorList>
            <person name="Thin K.K."/>
            <person name="Zhang X."/>
            <person name="He S."/>
        </authorList>
    </citation>
    <scope>NUCLEOTIDE SEQUENCE [LARGE SCALE GENOMIC DNA]</scope>
    <source>
        <strain evidence="1 2">DXFW5</strain>
    </source>
</reference>
<proteinExistence type="predicted"/>
<protein>
    <submittedName>
        <fullName evidence="1">Uncharacterized protein</fullName>
    </submittedName>
</protein>
<gene>
    <name evidence="1" type="ORF">IM700_004710</name>
</gene>
<evidence type="ECO:0000313" key="1">
    <source>
        <dbReference type="EMBL" id="MBM6994960.1"/>
    </source>
</evidence>
<name>A0ABS2H0U2_9BACL</name>
<comment type="caution">
    <text evidence="1">The sequence shown here is derived from an EMBL/GenBank/DDBJ whole genome shotgun (WGS) entry which is preliminary data.</text>
</comment>
<accession>A0ABS2H0U2</accession>
<dbReference type="Proteomes" id="UP001516620">
    <property type="component" value="Unassembled WGS sequence"/>
</dbReference>